<name>A0A926EP29_9FIRM</name>
<evidence type="ECO:0000256" key="3">
    <source>
        <dbReference type="PROSITE-ProRule" id="PRU00169"/>
    </source>
</evidence>
<reference evidence="6" key="1">
    <citation type="submission" date="2020-08" db="EMBL/GenBank/DDBJ databases">
        <title>Genome public.</title>
        <authorList>
            <person name="Liu C."/>
            <person name="Sun Q."/>
        </authorList>
    </citation>
    <scope>NUCLEOTIDE SEQUENCE</scope>
    <source>
        <strain evidence="6">NSJ-64</strain>
    </source>
</reference>
<accession>A0A926EP29</accession>
<dbReference type="Pfam" id="PF04397">
    <property type="entry name" value="LytTR"/>
    <property type="match status" value="1"/>
</dbReference>
<dbReference type="RefSeq" id="WP_262393947.1">
    <property type="nucleotide sequence ID" value="NZ_JACRTD010000001.1"/>
</dbReference>
<dbReference type="PANTHER" id="PTHR37299:SF1">
    <property type="entry name" value="STAGE 0 SPORULATION PROTEIN A HOMOLOG"/>
    <property type="match status" value="1"/>
</dbReference>
<feature type="domain" description="HTH LytTR-type" evidence="5">
    <location>
        <begin position="132"/>
        <end position="231"/>
    </location>
</feature>
<feature type="modified residue" description="4-aspartylphosphate" evidence="3">
    <location>
        <position position="58"/>
    </location>
</feature>
<comment type="function">
    <text evidence="2">May play the central regulatory role in sporulation. It may be an element of the effector pathway responsible for the activation of sporulation genes in response to nutritional stress. Spo0A may act in concert with spo0H (a sigma factor) to control the expression of some genes that are critical to the sporulation process.</text>
</comment>
<keyword evidence="3" id="KW-0597">Phosphoprotein</keyword>
<protein>
    <recommendedName>
        <fullName evidence="1">Stage 0 sporulation protein A homolog</fullName>
    </recommendedName>
</protein>
<dbReference type="Proteomes" id="UP000623678">
    <property type="component" value="Unassembled WGS sequence"/>
</dbReference>
<dbReference type="PANTHER" id="PTHR37299">
    <property type="entry name" value="TRANSCRIPTIONAL REGULATOR-RELATED"/>
    <property type="match status" value="1"/>
</dbReference>
<gene>
    <name evidence="6" type="ORF">H8705_00650</name>
</gene>
<dbReference type="GO" id="GO:0003677">
    <property type="term" value="F:DNA binding"/>
    <property type="evidence" value="ECO:0007669"/>
    <property type="project" value="InterPro"/>
</dbReference>
<dbReference type="Pfam" id="PF00072">
    <property type="entry name" value="Response_reg"/>
    <property type="match status" value="1"/>
</dbReference>
<dbReference type="InterPro" id="IPR046947">
    <property type="entry name" value="LytR-like"/>
</dbReference>
<organism evidence="6 7">
    <name type="scientific">Youxingia wuxianensis</name>
    <dbReference type="NCBI Taxonomy" id="2763678"/>
    <lineage>
        <taxon>Bacteria</taxon>
        <taxon>Bacillati</taxon>
        <taxon>Bacillota</taxon>
        <taxon>Clostridia</taxon>
        <taxon>Eubacteriales</taxon>
        <taxon>Oscillospiraceae</taxon>
        <taxon>Youxingia</taxon>
    </lineage>
</organism>
<evidence type="ECO:0000259" key="4">
    <source>
        <dbReference type="PROSITE" id="PS50110"/>
    </source>
</evidence>
<dbReference type="PROSITE" id="PS50930">
    <property type="entry name" value="HTH_LYTTR"/>
    <property type="match status" value="1"/>
</dbReference>
<evidence type="ECO:0000313" key="6">
    <source>
        <dbReference type="EMBL" id="MBC8584092.1"/>
    </source>
</evidence>
<keyword evidence="7" id="KW-1185">Reference proteome</keyword>
<feature type="domain" description="Response regulatory" evidence="4">
    <location>
        <begin position="3"/>
        <end position="121"/>
    </location>
</feature>
<evidence type="ECO:0000259" key="5">
    <source>
        <dbReference type="PROSITE" id="PS50930"/>
    </source>
</evidence>
<evidence type="ECO:0000313" key="7">
    <source>
        <dbReference type="Proteomes" id="UP000623678"/>
    </source>
</evidence>
<dbReference type="SUPFAM" id="SSF52172">
    <property type="entry name" value="CheY-like"/>
    <property type="match status" value="1"/>
</dbReference>
<dbReference type="InterPro" id="IPR011006">
    <property type="entry name" value="CheY-like_superfamily"/>
</dbReference>
<dbReference type="SMART" id="SM00448">
    <property type="entry name" value="REC"/>
    <property type="match status" value="1"/>
</dbReference>
<evidence type="ECO:0000256" key="2">
    <source>
        <dbReference type="ARBA" id="ARBA00024867"/>
    </source>
</evidence>
<dbReference type="CDD" id="cd00156">
    <property type="entry name" value="REC"/>
    <property type="match status" value="1"/>
</dbReference>
<dbReference type="Gene3D" id="2.40.50.1020">
    <property type="entry name" value="LytTr DNA-binding domain"/>
    <property type="match status" value="1"/>
</dbReference>
<comment type="caution">
    <text evidence="6">The sequence shown here is derived from an EMBL/GenBank/DDBJ whole genome shotgun (WGS) entry which is preliminary data.</text>
</comment>
<dbReference type="EMBL" id="JACRTD010000001">
    <property type="protein sequence ID" value="MBC8584092.1"/>
    <property type="molecule type" value="Genomic_DNA"/>
</dbReference>
<dbReference type="InterPro" id="IPR007492">
    <property type="entry name" value="LytTR_DNA-bd_dom"/>
</dbReference>
<dbReference type="InterPro" id="IPR001789">
    <property type="entry name" value="Sig_transdc_resp-reg_receiver"/>
</dbReference>
<sequence length="237" mass="27795">MFYVALCDDSKIDLQILTTYLSELKKSNYHMEVLTFNDGYELVKTYKNGRRFDLLVLDMCMDSINGIETAKLIREYDSSVPILIVTSTIQFAMDGYRVNAYRYILKPVEKESFLTEVRNILDQAGQTTQEYFTVSNESGITKIKMDDIYYFESDVRTINLHTKDMQYSFTGKISEIAQRLEAFDFVRAHKSYVVNLKNVKNIFKGIITMENNDTVFMSKHRSKEIYERFLSYTEKMP</sequence>
<dbReference type="AlphaFoldDB" id="A0A926EP29"/>
<dbReference type="GO" id="GO:0000156">
    <property type="term" value="F:phosphorelay response regulator activity"/>
    <property type="evidence" value="ECO:0007669"/>
    <property type="project" value="InterPro"/>
</dbReference>
<evidence type="ECO:0000256" key="1">
    <source>
        <dbReference type="ARBA" id="ARBA00018672"/>
    </source>
</evidence>
<proteinExistence type="predicted"/>
<dbReference type="Gene3D" id="3.40.50.2300">
    <property type="match status" value="1"/>
</dbReference>
<dbReference type="SMART" id="SM00850">
    <property type="entry name" value="LytTR"/>
    <property type="match status" value="1"/>
</dbReference>
<dbReference type="PROSITE" id="PS50110">
    <property type="entry name" value="RESPONSE_REGULATORY"/>
    <property type="match status" value="1"/>
</dbReference>